<protein>
    <recommendedName>
        <fullName evidence="9">Protein YIPF</fullName>
    </recommendedName>
</protein>
<comment type="caution">
    <text evidence="7">The sequence shown here is derived from an EMBL/GenBank/DDBJ whole genome shotgun (WGS) entry which is preliminary data.</text>
</comment>
<dbReference type="PANTHER" id="PTHR21236">
    <property type="entry name" value="GOLGI MEMBRANE PROTEIN YIP1"/>
    <property type="match status" value="1"/>
</dbReference>
<dbReference type="EMBL" id="CAUYUJ010014399">
    <property type="protein sequence ID" value="CAK0840773.1"/>
    <property type="molecule type" value="Genomic_DNA"/>
</dbReference>
<dbReference type="PANTHER" id="PTHR21236:SF2">
    <property type="entry name" value="PROTEIN YIPF"/>
    <property type="match status" value="1"/>
</dbReference>
<sequence length="101" mass="10863">MCCVLRVGAAKVMNQTGGIDLYRTSSILGYGLIPIVILALVGIFLSLQSTAGALLAGVCIFWATATSSRFFATAISMQQQRWLVAYPVGLFYTCFTLLAVF</sequence>
<keyword evidence="4 6" id="KW-1133">Transmembrane helix</keyword>
<gene>
    <name evidence="7" type="ORF">PCOR1329_LOCUS36123</name>
</gene>
<evidence type="ECO:0000256" key="5">
    <source>
        <dbReference type="ARBA" id="ARBA00023136"/>
    </source>
</evidence>
<dbReference type="InterPro" id="IPR045231">
    <property type="entry name" value="Yip1/4-like"/>
</dbReference>
<accession>A0ABN9T7B8</accession>
<evidence type="ECO:0000313" key="8">
    <source>
        <dbReference type="Proteomes" id="UP001189429"/>
    </source>
</evidence>
<evidence type="ECO:0000256" key="2">
    <source>
        <dbReference type="ARBA" id="ARBA00010596"/>
    </source>
</evidence>
<feature type="transmembrane region" description="Helical" evidence="6">
    <location>
        <begin position="83"/>
        <end position="100"/>
    </location>
</feature>
<keyword evidence="5 6" id="KW-0472">Membrane</keyword>
<evidence type="ECO:0000256" key="6">
    <source>
        <dbReference type="SAM" id="Phobius"/>
    </source>
</evidence>
<feature type="transmembrane region" description="Helical" evidence="6">
    <location>
        <begin position="53"/>
        <end position="71"/>
    </location>
</feature>
<evidence type="ECO:0000256" key="4">
    <source>
        <dbReference type="ARBA" id="ARBA00022989"/>
    </source>
</evidence>
<proteinExistence type="inferred from homology"/>
<comment type="subcellular location">
    <subcellularLocation>
        <location evidence="1">Membrane</location>
        <topology evidence="1">Multi-pass membrane protein</topology>
    </subcellularLocation>
</comment>
<feature type="transmembrane region" description="Helical" evidence="6">
    <location>
        <begin position="27"/>
        <end position="47"/>
    </location>
</feature>
<evidence type="ECO:0000256" key="1">
    <source>
        <dbReference type="ARBA" id="ARBA00004141"/>
    </source>
</evidence>
<reference evidence="7" key="1">
    <citation type="submission" date="2023-10" db="EMBL/GenBank/DDBJ databases">
        <authorList>
            <person name="Chen Y."/>
            <person name="Shah S."/>
            <person name="Dougan E. K."/>
            <person name="Thang M."/>
            <person name="Chan C."/>
        </authorList>
    </citation>
    <scope>NUCLEOTIDE SEQUENCE [LARGE SCALE GENOMIC DNA]</scope>
</reference>
<name>A0ABN9T7B8_9DINO</name>
<keyword evidence="3 6" id="KW-0812">Transmembrane</keyword>
<organism evidence="7 8">
    <name type="scientific">Prorocentrum cordatum</name>
    <dbReference type="NCBI Taxonomy" id="2364126"/>
    <lineage>
        <taxon>Eukaryota</taxon>
        <taxon>Sar</taxon>
        <taxon>Alveolata</taxon>
        <taxon>Dinophyceae</taxon>
        <taxon>Prorocentrales</taxon>
        <taxon>Prorocentraceae</taxon>
        <taxon>Prorocentrum</taxon>
    </lineage>
</organism>
<evidence type="ECO:0000313" key="7">
    <source>
        <dbReference type="EMBL" id="CAK0840773.1"/>
    </source>
</evidence>
<evidence type="ECO:0000256" key="3">
    <source>
        <dbReference type="ARBA" id="ARBA00022692"/>
    </source>
</evidence>
<keyword evidence="8" id="KW-1185">Reference proteome</keyword>
<dbReference type="Proteomes" id="UP001189429">
    <property type="component" value="Unassembled WGS sequence"/>
</dbReference>
<evidence type="ECO:0008006" key="9">
    <source>
        <dbReference type="Google" id="ProtNLM"/>
    </source>
</evidence>
<comment type="similarity">
    <text evidence="2">Belongs to the YIP1 family.</text>
</comment>